<evidence type="ECO:0000256" key="2">
    <source>
        <dbReference type="ARBA" id="ARBA00023125"/>
    </source>
</evidence>
<gene>
    <name evidence="7" type="ORF">BDBG_02335</name>
</gene>
<feature type="domain" description="Zn(2)-C6 fungal-type" evidence="6">
    <location>
        <begin position="24"/>
        <end position="56"/>
    </location>
</feature>
<evidence type="ECO:0000256" key="3">
    <source>
        <dbReference type="ARBA" id="ARBA00023163"/>
    </source>
</evidence>
<evidence type="ECO:0000313" key="7">
    <source>
        <dbReference type="EMBL" id="OAT06041.1"/>
    </source>
</evidence>
<dbReference type="PROSITE" id="PS50048">
    <property type="entry name" value="ZN2_CY6_FUNGAL_2"/>
    <property type="match status" value="1"/>
</dbReference>
<evidence type="ECO:0000256" key="4">
    <source>
        <dbReference type="ARBA" id="ARBA00023242"/>
    </source>
</evidence>
<dbReference type="AlphaFoldDB" id="A0A179UGB2"/>
<keyword evidence="1" id="KW-0805">Transcription regulation</keyword>
<protein>
    <recommendedName>
        <fullName evidence="6">Zn(2)-C6 fungal-type domain-containing protein</fullName>
    </recommendedName>
</protein>
<dbReference type="KEGG" id="bgh:BDBG_02335"/>
<evidence type="ECO:0000256" key="5">
    <source>
        <dbReference type="SAM" id="MobiDB-lite"/>
    </source>
</evidence>
<feature type="region of interest" description="Disordered" evidence="5">
    <location>
        <begin position="200"/>
        <end position="231"/>
    </location>
</feature>
<keyword evidence="8" id="KW-1185">Reference proteome</keyword>
<dbReference type="EMBL" id="GG657450">
    <property type="protein sequence ID" value="OAT06041.1"/>
    <property type="molecule type" value="Genomic_DNA"/>
</dbReference>
<dbReference type="InterPro" id="IPR001138">
    <property type="entry name" value="Zn2Cys6_DnaBD"/>
</dbReference>
<dbReference type="PROSITE" id="PS00463">
    <property type="entry name" value="ZN2_CY6_FUNGAL_1"/>
    <property type="match status" value="1"/>
</dbReference>
<dbReference type="GO" id="GO:0000981">
    <property type="term" value="F:DNA-binding transcription factor activity, RNA polymerase II-specific"/>
    <property type="evidence" value="ECO:0007669"/>
    <property type="project" value="InterPro"/>
</dbReference>
<dbReference type="SMART" id="SM00066">
    <property type="entry name" value="GAL4"/>
    <property type="match status" value="1"/>
</dbReference>
<name>A0A179UGB2_BLAGS</name>
<accession>A0A179UGB2</accession>
<dbReference type="Pfam" id="PF00172">
    <property type="entry name" value="Zn_clus"/>
    <property type="match status" value="1"/>
</dbReference>
<keyword evidence="2" id="KW-0238">DNA-binding</keyword>
<dbReference type="CDD" id="cd00067">
    <property type="entry name" value="GAL4"/>
    <property type="match status" value="1"/>
</dbReference>
<dbReference type="VEuPathDB" id="FungiDB:BDBG_02335"/>
<feature type="compositionally biased region" description="Low complexity" evidence="5">
    <location>
        <begin position="475"/>
        <end position="487"/>
    </location>
</feature>
<sequence>MLIQPSNMNPSPIHRNRVGKKRTSCDRCHTLKSKCTRTPGSERCNRCERIGIRCVFSATMKLGRPKSLQVFQPPPNQFDKAIEQQSLTPRDIHHAEVCMCREPHAACASSSGISTAPLSAPTAMREQWPGHNMTPPGSPSLPLHIASQLHGGDSAIYELQAPFNYDEPSVSIAPAVETTLHPAEIDFAWLLDSSGPKALTGQIPQDASHMGFDSTSLSSSPAPNSAPGFSEAFTSPSDCSYTGDMNSPMYKLSKLHLELDNLLSLSINCDGTVHPNDLMSSPSSPFSAAIAIPTTPTTPTTAIDEIFLLSETLIKIVQELYQEATTTMCQPLSIYPFTPQSSPLRRRGSSNSQDSYKSGRQQEPATILLTLTCYLRLLGIYETLVVPLYQYFQQHRPQFKAHPNSSFPLPLPLPIPSLPTFKLGRYGLTATSSMNLGLLLHLLLRTLECLHSTVSLYLSTTSPSPHSRWAYDGNAPPSSTKSPTSASDCAESGFISPMRDNGQHDDFSASLGIRDHVTLLTESALSEAGRREKYLTGLLHSVMETLPAIK</sequence>
<organism evidence="7 8">
    <name type="scientific">Blastomyces gilchristii (strain SLH14081)</name>
    <name type="common">Blastomyces dermatitidis</name>
    <dbReference type="NCBI Taxonomy" id="559298"/>
    <lineage>
        <taxon>Eukaryota</taxon>
        <taxon>Fungi</taxon>
        <taxon>Dikarya</taxon>
        <taxon>Ascomycota</taxon>
        <taxon>Pezizomycotina</taxon>
        <taxon>Eurotiomycetes</taxon>
        <taxon>Eurotiomycetidae</taxon>
        <taxon>Onygenales</taxon>
        <taxon>Ajellomycetaceae</taxon>
        <taxon>Blastomyces</taxon>
    </lineage>
</organism>
<feature type="region of interest" description="Disordered" evidence="5">
    <location>
        <begin position="460"/>
        <end position="500"/>
    </location>
</feature>
<dbReference type="Gene3D" id="4.10.240.10">
    <property type="entry name" value="Zn(2)-C6 fungal-type DNA-binding domain"/>
    <property type="match status" value="1"/>
</dbReference>
<dbReference type="OrthoDB" id="4869961at2759"/>
<evidence type="ECO:0000256" key="1">
    <source>
        <dbReference type="ARBA" id="ARBA00023015"/>
    </source>
</evidence>
<dbReference type="GeneID" id="8506325"/>
<evidence type="ECO:0000313" key="8">
    <source>
        <dbReference type="Proteomes" id="UP000002038"/>
    </source>
</evidence>
<evidence type="ECO:0000259" key="6">
    <source>
        <dbReference type="PROSITE" id="PS50048"/>
    </source>
</evidence>
<dbReference type="SUPFAM" id="SSF57701">
    <property type="entry name" value="Zn2/Cys6 DNA-binding domain"/>
    <property type="match status" value="1"/>
</dbReference>
<dbReference type="GO" id="GO:0008270">
    <property type="term" value="F:zinc ion binding"/>
    <property type="evidence" value="ECO:0007669"/>
    <property type="project" value="InterPro"/>
</dbReference>
<proteinExistence type="predicted"/>
<dbReference type="Proteomes" id="UP000002038">
    <property type="component" value="Unassembled WGS sequence"/>
</dbReference>
<dbReference type="RefSeq" id="XP_002627664.2">
    <property type="nucleotide sequence ID" value="XM_002627618.2"/>
</dbReference>
<dbReference type="InterPro" id="IPR036864">
    <property type="entry name" value="Zn2-C6_fun-type_DNA-bd_sf"/>
</dbReference>
<reference evidence="8" key="1">
    <citation type="journal article" date="2015" name="PLoS Genet.">
        <title>The dynamic genome and transcriptome of the human fungal pathogen Blastomyces and close relative Emmonsia.</title>
        <authorList>
            <person name="Munoz J.F."/>
            <person name="Gauthier G.M."/>
            <person name="Desjardins C.A."/>
            <person name="Gallo J.E."/>
            <person name="Holder J."/>
            <person name="Sullivan T.D."/>
            <person name="Marty A.J."/>
            <person name="Carmen J.C."/>
            <person name="Chen Z."/>
            <person name="Ding L."/>
            <person name="Gujja S."/>
            <person name="Magrini V."/>
            <person name="Misas E."/>
            <person name="Mitreva M."/>
            <person name="Priest M."/>
            <person name="Saif S."/>
            <person name="Whiston E.A."/>
            <person name="Young S."/>
            <person name="Zeng Q."/>
            <person name="Goldman W.E."/>
            <person name="Mardis E.R."/>
            <person name="Taylor J.W."/>
            <person name="McEwen J.G."/>
            <person name="Clay O.K."/>
            <person name="Klein B.S."/>
            <person name="Cuomo C.A."/>
        </authorList>
    </citation>
    <scope>NUCLEOTIDE SEQUENCE [LARGE SCALE GENOMIC DNA]</scope>
    <source>
        <strain evidence="8">SLH14081</strain>
    </source>
</reference>
<dbReference type="GO" id="GO:0003677">
    <property type="term" value="F:DNA binding"/>
    <property type="evidence" value="ECO:0007669"/>
    <property type="project" value="UniProtKB-KW"/>
</dbReference>
<feature type="compositionally biased region" description="Low complexity" evidence="5">
    <location>
        <begin position="214"/>
        <end position="230"/>
    </location>
</feature>
<keyword evidence="3" id="KW-0804">Transcription</keyword>
<keyword evidence="4" id="KW-0539">Nucleus</keyword>
<feature type="region of interest" description="Disordered" evidence="5">
    <location>
        <begin position="339"/>
        <end position="359"/>
    </location>
</feature>